<keyword evidence="2" id="KW-1185">Reference proteome</keyword>
<dbReference type="EMBL" id="MCFA01000005">
    <property type="protein sequence ID" value="ORY18744.1"/>
    <property type="molecule type" value="Genomic_DNA"/>
</dbReference>
<organism evidence="1 2">
    <name type="scientific">Clohesyomyces aquaticus</name>
    <dbReference type="NCBI Taxonomy" id="1231657"/>
    <lineage>
        <taxon>Eukaryota</taxon>
        <taxon>Fungi</taxon>
        <taxon>Dikarya</taxon>
        <taxon>Ascomycota</taxon>
        <taxon>Pezizomycotina</taxon>
        <taxon>Dothideomycetes</taxon>
        <taxon>Pleosporomycetidae</taxon>
        <taxon>Pleosporales</taxon>
        <taxon>Lindgomycetaceae</taxon>
        <taxon>Clohesyomyces</taxon>
    </lineage>
</organism>
<proteinExistence type="predicted"/>
<dbReference type="STRING" id="1231657.A0A1Y2A8E2"/>
<reference evidence="1 2" key="1">
    <citation type="submission" date="2016-07" db="EMBL/GenBank/DDBJ databases">
        <title>Pervasive Adenine N6-methylation of Active Genes in Fungi.</title>
        <authorList>
            <consortium name="DOE Joint Genome Institute"/>
            <person name="Mondo S.J."/>
            <person name="Dannebaum R.O."/>
            <person name="Kuo R.C."/>
            <person name="Labutti K."/>
            <person name="Haridas S."/>
            <person name="Kuo A."/>
            <person name="Salamov A."/>
            <person name="Ahrendt S.R."/>
            <person name="Lipzen A."/>
            <person name="Sullivan W."/>
            <person name="Andreopoulos W.B."/>
            <person name="Clum A."/>
            <person name="Lindquist E."/>
            <person name="Daum C."/>
            <person name="Ramamoorthy G.K."/>
            <person name="Gryganskyi A."/>
            <person name="Culley D."/>
            <person name="Magnuson J.K."/>
            <person name="James T.Y."/>
            <person name="O'Malley M.A."/>
            <person name="Stajich J.E."/>
            <person name="Spatafora J.W."/>
            <person name="Visel A."/>
            <person name="Grigoriev I.V."/>
        </authorList>
    </citation>
    <scope>NUCLEOTIDE SEQUENCE [LARGE SCALE GENOMIC DNA]</scope>
    <source>
        <strain evidence="1 2">CBS 115471</strain>
    </source>
</reference>
<comment type="caution">
    <text evidence="1">The sequence shown here is derived from an EMBL/GenBank/DDBJ whole genome shotgun (WGS) entry which is preliminary data.</text>
</comment>
<accession>A0A1Y2A8E2</accession>
<dbReference type="Proteomes" id="UP000193144">
    <property type="component" value="Unassembled WGS sequence"/>
</dbReference>
<evidence type="ECO:0000313" key="2">
    <source>
        <dbReference type="Proteomes" id="UP000193144"/>
    </source>
</evidence>
<protein>
    <submittedName>
        <fullName evidence="1">Uncharacterized protein</fullName>
    </submittedName>
</protein>
<evidence type="ECO:0000313" key="1">
    <source>
        <dbReference type="EMBL" id="ORY18744.1"/>
    </source>
</evidence>
<dbReference type="AlphaFoldDB" id="A0A1Y2A8E2"/>
<gene>
    <name evidence="1" type="ORF">BCR34DRAFT_473116</name>
</gene>
<sequence>MRSRGRGSSTFATGETQTYQEFLVIRNAMRRLFKQSDVAQMKFQEYLAHKAAVAEANKKQSEIKLKAKAEEQDWVIPPVDIAPSEKGPQQNRGPVLDVPTIWCPNWRDGKDEIAPWPTLAEMKWEGDDRAKTGVGRYLPIPREIGAPSIHWNQLAAVEIYPLDRVREVPTMEDVYLPVDEIDDSLKYDLITPDLEEAINASCF</sequence>
<name>A0A1Y2A8E2_9PLEO</name>
<dbReference type="OrthoDB" id="5305306at2759"/>